<gene>
    <name evidence="1" type="ORF">LCGC14_1948660</name>
</gene>
<proteinExistence type="predicted"/>
<organism evidence="1">
    <name type="scientific">marine sediment metagenome</name>
    <dbReference type="NCBI Taxonomy" id="412755"/>
    <lineage>
        <taxon>unclassified sequences</taxon>
        <taxon>metagenomes</taxon>
        <taxon>ecological metagenomes</taxon>
    </lineage>
</organism>
<comment type="caution">
    <text evidence="1">The sequence shown here is derived from an EMBL/GenBank/DDBJ whole genome shotgun (WGS) entry which is preliminary data.</text>
</comment>
<protein>
    <submittedName>
        <fullName evidence="1">Uncharacterized protein</fullName>
    </submittedName>
</protein>
<dbReference type="Gene3D" id="3.90.550.10">
    <property type="entry name" value="Spore Coat Polysaccharide Biosynthesis Protein SpsA, Chain A"/>
    <property type="match status" value="1"/>
</dbReference>
<reference evidence="1" key="1">
    <citation type="journal article" date="2015" name="Nature">
        <title>Complex archaea that bridge the gap between prokaryotes and eukaryotes.</title>
        <authorList>
            <person name="Spang A."/>
            <person name="Saw J.H."/>
            <person name="Jorgensen S.L."/>
            <person name="Zaremba-Niedzwiedzka K."/>
            <person name="Martijn J."/>
            <person name="Lind A.E."/>
            <person name="van Eijk R."/>
            <person name="Schleper C."/>
            <person name="Guy L."/>
            <person name="Ettema T.J."/>
        </authorList>
    </citation>
    <scope>NUCLEOTIDE SEQUENCE</scope>
</reference>
<accession>A0A0F9HWF4</accession>
<evidence type="ECO:0000313" key="1">
    <source>
        <dbReference type="EMBL" id="KKL86045.1"/>
    </source>
</evidence>
<dbReference type="AlphaFoldDB" id="A0A0F9HWF4"/>
<dbReference type="SUPFAM" id="SSF53448">
    <property type="entry name" value="Nucleotide-diphospho-sugar transferases"/>
    <property type="match status" value="1"/>
</dbReference>
<name>A0A0F9HWF4_9ZZZZ</name>
<dbReference type="EMBL" id="LAZR01021230">
    <property type="protein sequence ID" value="KKL86045.1"/>
    <property type="molecule type" value="Genomic_DNA"/>
</dbReference>
<sequence length="88" mass="10586">MCGHFRCYRISALKNVGGFPIDREYATDYCVFGRIMEKHPVVKIDKVLYQFRQHGFGQIESKKSPQQTADWHYYMNYFKERWTKKGLI</sequence>
<dbReference type="InterPro" id="IPR029044">
    <property type="entry name" value="Nucleotide-diphossugar_trans"/>
</dbReference>